<feature type="transmembrane region" description="Helical" evidence="9">
    <location>
        <begin position="437"/>
        <end position="459"/>
    </location>
</feature>
<feature type="transmembrane region" description="Helical" evidence="9">
    <location>
        <begin position="78"/>
        <end position="105"/>
    </location>
</feature>
<evidence type="ECO:0000256" key="5">
    <source>
        <dbReference type="ARBA" id="ARBA00022692"/>
    </source>
</evidence>
<evidence type="ECO:0000313" key="12">
    <source>
        <dbReference type="Proteomes" id="UP000237947"/>
    </source>
</evidence>
<evidence type="ECO:0000256" key="7">
    <source>
        <dbReference type="ARBA" id="ARBA00023136"/>
    </source>
</evidence>
<proteinExistence type="inferred from homology"/>
<dbReference type="KEGG" id="fsa:C5Q98_06660"/>
<feature type="transmembrane region" description="Helical" evidence="9">
    <location>
        <begin position="195"/>
        <end position="217"/>
    </location>
</feature>
<comment type="similarity">
    <text evidence="8">Belongs to the NhaC Na(+)/H(+) (TC 2.A.35) antiporter family.</text>
</comment>
<keyword evidence="6 9" id="KW-1133">Transmembrane helix</keyword>
<dbReference type="PANTHER" id="PTHR33451:SF3">
    <property type="entry name" value="MALATE-2H(+)_NA(+)-LACTATE ANTIPORTER"/>
    <property type="match status" value="1"/>
</dbReference>
<dbReference type="InterPro" id="IPR004770">
    <property type="entry name" value="Na/H_antiport_NhaC"/>
</dbReference>
<dbReference type="EMBL" id="CP027226">
    <property type="protein sequence ID" value="AVM42908.1"/>
    <property type="molecule type" value="Genomic_DNA"/>
</dbReference>
<evidence type="ECO:0000256" key="3">
    <source>
        <dbReference type="ARBA" id="ARBA00022449"/>
    </source>
</evidence>
<sequence>MSIKSNERVPVPFSASIIVVIFIAVSLYIGLFILKVEAHIPLFISVLFAAIIAMLNGYKWKDLEEGINKTVSTSAASLFILLAVGVVVGVWTLAGVVPSFIYYGLQIVSPQLFLPSAAIITAITTLLTGSSWSTAGTIGLALMAIGNSLGFNPGLSAGAIISGAYFGDKLSPISDTTTLASGISNVNLFDHIKHMLYTTIPSFTVSLIIYFFISWNYNIKAFDPTYVESILSGISQNFHISPILLIPVILVIILIILKVPAVGTLLISAIVAGIMGIIFQGSSLSEVFSAAHYGFSSETGIEIIDKLLSGGGLNSMLNSISLFVIALGLAGIMESSGMISSLNNKIIKLAKGTFGLIAATGLTVISSLLITGDQYLGIILPGKIYVKEYLRRGISLKNLSRTLEDFGTAMSSLIPWGACGVFMSSTLGVSTFSYAPFAFFCFLSPIFALIYAATGFGIAKASPEELSLLEDEEDVLANSIESEGKNR</sequence>
<gene>
    <name evidence="11" type="primary">nhaC</name>
    <name evidence="11" type="ORF">C5Q98_06660</name>
</gene>
<protein>
    <submittedName>
        <fullName evidence="11">Na+/H+ antiporter NhaC</fullName>
    </submittedName>
</protein>
<dbReference type="GO" id="GO:0005886">
    <property type="term" value="C:plasma membrane"/>
    <property type="evidence" value="ECO:0007669"/>
    <property type="project" value="UniProtKB-SubCell"/>
</dbReference>
<dbReference type="Proteomes" id="UP000237947">
    <property type="component" value="Chromosome"/>
</dbReference>
<reference evidence="12" key="1">
    <citation type="submission" date="2018-02" db="EMBL/GenBank/DDBJ databases">
        <authorList>
            <person name="Holder M.E."/>
            <person name="Ajami N.J."/>
            <person name="Petrosino J.F."/>
        </authorList>
    </citation>
    <scope>NUCLEOTIDE SEQUENCE [LARGE SCALE GENOMIC DNA]</scope>
    <source>
        <strain evidence="12">CCUG 47711</strain>
    </source>
</reference>
<keyword evidence="12" id="KW-1185">Reference proteome</keyword>
<dbReference type="NCBIfam" id="TIGR00931">
    <property type="entry name" value="antiport_nhaC"/>
    <property type="match status" value="1"/>
</dbReference>
<accession>A0A2S0KPG8</accession>
<dbReference type="GO" id="GO:0015297">
    <property type="term" value="F:antiporter activity"/>
    <property type="evidence" value="ECO:0007669"/>
    <property type="project" value="UniProtKB-KW"/>
</dbReference>
<keyword evidence="5 9" id="KW-0812">Transmembrane</keyword>
<feature type="transmembrane region" description="Helical" evidence="9">
    <location>
        <begin position="237"/>
        <end position="257"/>
    </location>
</feature>
<feature type="transmembrane region" description="Helical" evidence="9">
    <location>
        <begin position="12"/>
        <end position="34"/>
    </location>
</feature>
<dbReference type="InterPro" id="IPR018461">
    <property type="entry name" value="Na/H_Antiport_NhaC-like_C"/>
</dbReference>
<name>A0A2S0KPG8_9FIRM</name>
<evidence type="ECO:0000256" key="2">
    <source>
        <dbReference type="ARBA" id="ARBA00022448"/>
    </source>
</evidence>
<feature type="transmembrane region" description="Helical" evidence="9">
    <location>
        <begin position="316"/>
        <end position="333"/>
    </location>
</feature>
<dbReference type="AlphaFoldDB" id="A0A2S0KPG8"/>
<dbReference type="RefSeq" id="WP_106012856.1">
    <property type="nucleotide sequence ID" value="NZ_CP027226.1"/>
</dbReference>
<keyword evidence="3" id="KW-0050">Antiport</keyword>
<feature type="transmembrane region" description="Helical" evidence="9">
    <location>
        <begin position="117"/>
        <end position="145"/>
    </location>
</feature>
<keyword evidence="7 9" id="KW-0472">Membrane</keyword>
<feature type="transmembrane region" description="Helical" evidence="9">
    <location>
        <begin position="413"/>
        <end position="430"/>
    </location>
</feature>
<evidence type="ECO:0000256" key="1">
    <source>
        <dbReference type="ARBA" id="ARBA00004651"/>
    </source>
</evidence>
<evidence type="ECO:0000259" key="10">
    <source>
        <dbReference type="Pfam" id="PF03553"/>
    </source>
</evidence>
<evidence type="ECO:0000313" key="11">
    <source>
        <dbReference type="EMBL" id="AVM42908.1"/>
    </source>
</evidence>
<evidence type="ECO:0000256" key="4">
    <source>
        <dbReference type="ARBA" id="ARBA00022475"/>
    </source>
</evidence>
<keyword evidence="2" id="KW-0813">Transport</keyword>
<dbReference type="InterPro" id="IPR052180">
    <property type="entry name" value="NhaC_Na-H+_Antiporter"/>
</dbReference>
<feature type="transmembrane region" description="Helical" evidence="9">
    <location>
        <begin position="40"/>
        <end position="58"/>
    </location>
</feature>
<evidence type="ECO:0000256" key="8">
    <source>
        <dbReference type="ARBA" id="ARBA00038435"/>
    </source>
</evidence>
<feature type="transmembrane region" description="Helical" evidence="9">
    <location>
        <begin position="264"/>
        <end position="282"/>
    </location>
</feature>
<evidence type="ECO:0000256" key="6">
    <source>
        <dbReference type="ARBA" id="ARBA00022989"/>
    </source>
</evidence>
<keyword evidence="4" id="KW-1003">Cell membrane</keyword>
<dbReference type="Pfam" id="PF03553">
    <property type="entry name" value="Na_H_antiporter"/>
    <property type="match status" value="1"/>
</dbReference>
<evidence type="ECO:0000256" key="9">
    <source>
        <dbReference type="SAM" id="Phobius"/>
    </source>
</evidence>
<dbReference type="OrthoDB" id="9762978at2"/>
<organism evidence="11 12">
    <name type="scientific">Fastidiosipila sanguinis</name>
    <dbReference type="NCBI Taxonomy" id="236753"/>
    <lineage>
        <taxon>Bacteria</taxon>
        <taxon>Bacillati</taxon>
        <taxon>Bacillota</taxon>
        <taxon>Clostridia</taxon>
        <taxon>Eubacteriales</taxon>
        <taxon>Oscillospiraceae</taxon>
        <taxon>Fastidiosipila</taxon>
    </lineage>
</organism>
<dbReference type="PANTHER" id="PTHR33451">
    <property type="entry name" value="MALATE-2H(+)/NA(+)-LACTATE ANTIPORTER"/>
    <property type="match status" value="1"/>
</dbReference>
<feature type="domain" description="Na+/H+ antiporter NhaC-like C-terminal" evidence="10">
    <location>
        <begin position="163"/>
        <end position="456"/>
    </location>
</feature>
<feature type="transmembrane region" description="Helical" evidence="9">
    <location>
        <begin position="354"/>
        <end position="372"/>
    </location>
</feature>
<comment type="subcellular location">
    <subcellularLocation>
        <location evidence="1">Cell membrane</location>
        <topology evidence="1">Multi-pass membrane protein</topology>
    </subcellularLocation>
</comment>